<evidence type="ECO:0000256" key="1">
    <source>
        <dbReference type="ARBA" id="ARBA00004651"/>
    </source>
</evidence>
<keyword evidence="8" id="KW-1185">Reference proteome</keyword>
<proteinExistence type="predicted"/>
<feature type="transmembrane region" description="Helical" evidence="6">
    <location>
        <begin position="181"/>
        <end position="200"/>
    </location>
</feature>
<feature type="transmembrane region" description="Helical" evidence="6">
    <location>
        <begin position="146"/>
        <end position="169"/>
    </location>
</feature>
<sequence>MPNSSLARKLTYSDAVFIGLAAMVGAGIFTAISPAAAAAGPWIGLSLLIAAFIAFCNAASSAELAALYPSAGGTYLYAGKQLHPFAGFIAGACFLCGKTASGAAMALAFAHYAFPAWEKPLAVSAILVLTLVNLVGIEKTAQASRIIVCIVIAGLLILVGLCLSTASPIETAAQSHLDLSNILQGAAIWFFAFAGYARLATLSEEVKEPGRVLNKAIITSLLLALALYGLVAFAALRSAGADALAASPAPLATAVQAAGYDQLRYVVACFAALACLGVLLSLIAGISRTLLAMSRAGDMPRSLSVINAKFQTPARCELAVACAMIAAVLLFDLAQAIGFSAFSVLLYYALANISALTLSKDRKIWPRIFSVIGLLGCVALAFSLPVITIAISMGLLVLFALYYIFTVLWRRHVPDL</sequence>
<evidence type="ECO:0000313" key="7">
    <source>
        <dbReference type="EMBL" id="MDX6850082.1"/>
    </source>
</evidence>
<feature type="transmembrane region" description="Helical" evidence="6">
    <location>
        <begin position="364"/>
        <end position="383"/>
    </location>
</feature>
<organism evidence="7 8">
    <name type="scientific">Gilvimarinus gilvus</name>
    <dbReference type="NCBI Taxonomy" id="3058038"/>
    <lineage>
        <taxon>Bacteria</taxon>
        <taxon>Pseudomonadati</taxon>
        <taxon>Pseudomonadota</taxon>
        <taxon>Gammaproteobacteria</taxon>
        <taxon>Cellvibrionales</taxon>
        <taxon>Cellvibrionaceae</taxon>
        <taxon>Gilvimarinus</taxon>
    </lineage>
</organism>
<feature type="transmembrane region" description="Helical" evidence="6">
    <location>
        <begin position="265"/>
        <end position="291"/>
    </location>
</feature>
<comment type="subcellular location">
    <subcellularLocation>
        <location evidence="1">Cell membrane</location>
        <topology evidence="1">Multi-pass membrane protein</topology>
    </subcellularLocation>
</comment>
<feature type="transmembrane region" description="Helical" evidence="6">
    <location>
        <begin position="312"/>
        <end position="331"/>
    </location>
</feature>
<keyword evidence="2" id="KW-1003">Cell membrane</keyword>
<dbReference type="Pfam" id="PF13520">
    <property type="entry name" value="AA_permease_2"/>
    <property type="match status" value="1"/>
</dbReference>
<keyword evidence="3 6" id="KW-0812">Transmembrane</keyword>
<evidence type="ECO:0000256" key="5">
    <source>
        <dbReference type="ARBA" id="ARBA00023136"/>
    </source>
</evidence>
<dbReference type="PANTHER" id="PTHR42770">
    <property type="entry name" value="AMINO ACID TRANSPORTER-RELATED"/>
    <property type="match status" value="1"/>
</dbReference>
<keyword evidence="4 6" id="KW-1133">Transmembrane helix</keyword>
<name>A0ABU4S0T2_9GAMM</name>
<dbReference type="PIRSF" id="PIRSF006060">
    <property type="entry name" value="AA_transporter"/>
    <property type="match status" value="1"/>
</dbReference>
<dbReference type="InterPro" id="IPR050367">
    <property type="entry name" value="APC_superfamily"/>
</dbReference>
<evidence type="ECO:0000256" key="2">
    <source>
        <dbReference type="ARBA" id="ARBA00022475"/>
    </source>
</evidence>
<gene>
    <name evidence="7" type="ORF">SCD92_11980</name>
</gene>
<feature type="transmembrane region" description="Helical" evidence="6">
    <location>
        <begin position="88"/>
        <end position="114"/>
    </location>
</feature>
<evidence type="ECO:0000256" key="6">
    <source>
        <dbReference type="SAM" id="Phobius"/>
    </source>
</evidence>
<evidence type="ECO:0000313" key="8">
    <source>
        <dbReference type="Proteomes" id="UP001273505"/>
    </source>
</evidence>
<dbReference type="InterPro" id="IPR002293">
    <property type="entry name" value="AA/rel_permease1"/>
</dbReference>
<evidence type="ECO:0000256" key="3">
    <source>
        <dbReference type="ARBA" id="ARBA00022692"/>
    </source>
</evidence>
<reference evidence="7 8" key="1">
    <citation type="submission" date="2023-11" db="EMBL/GenBank/DDBJ databases">
        <title>Gilvimarinus fulvus sp. nov., isolated from the surface of Kelp.</title>
        <authorList>
            <person name="Sun Y.Y."/>
            <person name="Gong Y."/>
            <person name="Du Z.J."/>
        </authorList>
    </citation>
    <scope>NUCLEOTIDE SEQUENCE [LARGE SCALE GENOMIC DNA]</scope>
    <source>
        <strain evidence="7 8">SDUM040013</strain>
    </source>
</reference>
<feature type="transmembrane region" description="Helical" evidence="6">
    <location>
        <begin position="389"/>
        <end position="409"/>
    </location>
</feature>
<feature type="transmembrane region" description="Helical" evidence="6">
    <location>
        <begin position="337"/>
        <end position="357"/>
    </location>
</feature>
<feature type="transmembrane region" description="Helical" evidence="6">
    <location>
        <begin position="212"/>
        <end position="236"/>
    </location>
</feature>
<dbReference type="PANTHER" id="PTHR42770:SF7">
    <property type="entry name" value="MEMBRANE PROTEIN"/>
    <property type="match status" value="1"/>
</dbReference>
<protein>
    <submittedName>
        <fullName evidence="7">APC family permease</fullName>
    </submittedName>
</protein>
<dbReference type="EMBL" id="JAXAFO010000019">
    <property type="protein sequence ID" value="MDX6850082.1"/>
    <property type="molecule type" value="Genomic_DNA"/>
</dbReference>
<dbReference type="Gene3D" id="1.20.1740.10">
    <property type="entry name" value="Amino acid/polyamine transporter I"/>
    <property type="match status" value="1"/>
</dbReference>
<feature type="transmembrane region" description="Helical" evidence="6">
    <location>
        <begin position="12"/>
        <end position="36"/>
    </location>
</feature>
<feature type="transmembrane region" description="Helical" evidence="6">
    <location>
        <begin position="42"/>
        <end position="67"/>
    </location>
</feature>
<accession>A0ABU4S0T2</accession>
<evidence type="ECO:0000256" key="4">
    <source>
        <dbReference type="ARBA" id="ARBA00022989"/>
    </source>
</evidence>
<keyword evidence="5 6" id="KW-0472">Membrane</keyword>
<feature type="transmembrane region" description="Helical" evidence="6">
    <location>
        <begin position="120"/>
        <end position="137"/>
    </location>
</feature>
<dbReference type="RefSeq" id="WP_302720795.1">
    <property type="nucleotide sequence ID" value="NZ_JAULRU010000215.1"/>
</dbReference>
<dbReference type="Proteomes" id="UP001273505">
    <property type="component" value="Unassembled WGS sequence"/>
</dbReference>
<comment type="caution">
    <text evidence="7">The sequence shown here is derived from an EMBL/GenBank/DDBJ whole genome shotgun (WGS) entry which is preliminary data.</text>
</comment>